<dbReference type="InterPro" id="IPR051604">
    <property type="entry name" value="Ergot_Alk_Oxidoreductase"/>
</dbReference>
<dbReference type="PANTHER" id="PTHR43162">
    <property type="match status" value="1"/>
</dbReference>
<dbReference type="EMBL" id="CP020570">
    <property type="protein sequence ID" value="ARF65276.1"/>
    <property type="molecule type" value="Genomic_DNA"/>
</dbReference>
<gene>
    <name evidence="2" type="ORF">B1H20_30580</name>
</gene>
<evidence type="ECO:0000313" key="3">
    <source>
        <dbReference type="Proteomes" id="UP000192445"/>
    </source>
</evidence>
<feature type="region of interest" description="Disordered" evidence="1">
    <location>
        <begin position="1"/>
        <end position="21"/>
    </location>
</feature>
<dbReference type="AlphaFoldDB" id="A0A1V0UJL4"/>
<sequence>MTDNTYTRSDDDTLHGNGFTGEAAASTGTMLVTSATGKSGRRVAERLTALGVPVRPGSRTGGVAFDWEDDSGWAAALEGVRAAYVAYYPDLAVPGAAEAMDAFGRTAAACGVRRVVLLSGRGEPQAVVAEEALRGAAGPVEVTVVRSAFFAQNFSEGALLDGVAGGELVFPAGTTAEPFLDLDDLADVVVAALTGDGHAGAVYELTGPRCLTFAEAAEVLGRVTGRPVRYVPVSGPAYAELLEGFGVPGPEAGFLADLFATLLDGHNAATTDGVKRILGREPKEFAVFAHEAAGDGAWHR</sequence>
<dbReference type="Gene3D" id="3.90.25.10">
    <property type="entry name" value="UDP-galactose 4-epimerase, domain 1"/>
    <property type="match status" value="1"/>
</dbReference>
<organism evidence="2 3">
    <name type="scientific">Streptomyces violaceoruber</name>
    <dbReference type="NCBI Taxonomy" id="1935"/>
    <lineage>
        <taxon>Bacteria</taxon>
        <taxon>Bacillati</taxon>
        <taxon>Actinomycetota</taxon>
        <taxon>Actinomycetes</taxon>
        <taxon>Kitasatosporales</taxon>
        <taxon>Streptomycetaceae</taxon>
        <taxon>Streptomyces</taxon>
        <taxon>Streptomyces violaceoruber group</taxon>
    </lineage>
</organism>
<dbReference type="Gene3D" id="3.40.50.720">
    <property type="entry name" value="NAD(P)-binding Rossmann-like Domain"/>
    <property type="match status" value="1"/>
</dbReference>
<proteinExistence type="predicted"/>
<dbReference type="OrthoDB" id="3250520at2"/>
<dbReference type="Proteomes" id="UP000192445">
    <property type="component" value="Chromosome"/>
</dbReference>
<dbReference type="PANTHER" id="PTHR43162:SF1">
    <property type="entry name" value="PRESTALK A DIFFERENTIATION PROTEIN A"/>
    <property type="match status" value="1"/>
</dbReference>
<evidence type="ECO:0000256" key="1">
    <source>
        <dbReference type="SAM" id="MobiDB-lite"/>
    </source>
</evidence>
<protein>
    <submittedName>
        <fullName evidence="2">NmrA family transcriptional regulator</fullName>
    </submittedName>
</protein>
<dbReference type="InterPro" id="IPR036291">
    <property type="entry name" value="NAD(P)-bd_dom_sf"/>
</dbReference>
<dbReference type="SUPFAM" id="SSF51735">
    <property type="entry name" value="NAD(P)-binding Rossmann-fold domains"/>
    <property type="match status" value="1"/>
</dbReference>
<name>A0A1V0UJL4_STRVN</name>
<evidence type="ECO:0000313" key="2">
    <source>
        <dbReference type="EMBL" id="ARF65276.1"/>
    </source>
</evidence>
<dbReference type="KEGG" id="svu:B1H20_30580"/>
<reference evidence="2 3" key="1">
    <citation type="submission" date="2017-03" db="EMBL/GenBank/DDBJ databases">
        <title>Complete Genome Sequence of a natural compounds producer, Streptomyces violaceus S21.</title>
        <authorList>
            <person name="Zhong C."/>
            <person name="Zhao Z."/>
            <person name="Fu J."/>
            <person name="Zong G."/>
            <person name="Qin R."/>
            <person name="Cao G."/>
        </authorList>
    </citation>
    <scope>NUCLEOTIDE SEQUENCE [LARGE SCALE GENOMIC DNA]</scope>
    <source>
        <strain evidence="2 3">S21</strain>
    </source>
</reference>
<dbReference type="STRING" id="1935.B1H20_30580"/>
<dbReference type="RefSeq" id="WP_083193613.1">
    <property type="nucleotide sequence ID" value="NZ_CP020570.1"/>
</dbReference>
<accession>A0A1V0UJL4</accession>